<evidence type="ECO:0000313" key="1">
    <source>
        <dbReference type="EMBL" id="MBM7123063.1"/>
    </source>
</evidence>
<comment type="caution">
    <text evidence="1">The sequence shown here is derived from an EMBL/GenBank/DDBJ whole genome shotgun (WGS) entry which is preliminary data.</text>
</comment>
<name>A0ABS2JVL6_9GAMM</name>
<gene>
    <name evidence="1" type="ORF">ISP20_17990</name>
</gene>
<reference evidence="1 2" key="1">
    <citation type="submission" date="2020-10" db="EMBL/GenBank/DDBJ databases">
        <title>Phylogeny of dyella-like bacteria.</title>
        <authorList>
            <person name="Fu J."/>
        </authorList>
    </citation>
    <scope>NUCLEOTIDE SEQUENCE [LARGE SCALE GENOMIC DNA]</scope>
    <source>
        <strain evidence="1 2">THG-B117</strain>
    </source>
</reference>
<dbReference type="RefSeq" id="WP_204637513.1">
    <property type="nucleotide sequence ID" value="NZ_CP183983.1"/>
</dbReference>
<dbReference type="Proteomes" id="UP001430065">
    <property type="component" value="Unassembled WGS sequence"/>
</dbReference>
<keyword evidence="2" id="KW-1185">Reference proteome</keyword>
<evidence type="ECO:0000313" key="2">
    <source>
        <dbReference type="Proteomes" id="UP001430065"/>
    </source>
</evidence>
<protein>
    <submittedName>
        <fullName evidence="1">Uncharacterized protein</fullName>
    </submittedName>
</protein>
<proteinExistence type="predicted"/>
<accession>A0ABS2JVL6</accession>
<dbReference type="EMBL" id="JADIKC010000008">
    <property type="protein sequence ID" value="MBM7123063.1"/>
    <property type="molecule type" value="Genomic_DNA"/>
</dbReference>
<organism evidence="1 2">
    <name type="scientific">Dyella kyungheensis</name>
    <dbReference type="NCBI Taxonomy" id="1242174"/>
    <lineage>
        <taxon>Bacteria</taxon>
        <taxon>Pseudomonadati</taxon>
        <taxon>Pseudomonadota</taxon>
        <taxon>Gammaproteobacteria</taxon>
        <taxon>Lysobacterales</taxon>
        <taxon>Rhodanobacteraceae</taxon>
        <taxon>Dyella</taxon>
    </lineage>
</organism>
<sequence>MDIDSSARAILLELRAKVESGDEGGIYGDRTKALHDIDALLANTSANQVKLLLLPTASLQELSIDCGWGSQFNNLAAQLEAVLGID</sequence>